<name>A0A0C3BXJ3_PILCF</name>
<evidence type="ECO:0000313" key="2">
    <source>
        <dbReference type="Proteomes" id="UP000054166"/>
    </source>
</evidence>
<sequence>MGIGKRVNQVNVIQFQSRKEVQGHKNPASYPLRENGNCVVHLYQHPSGHQACNDLESLVHVLMHFLYSALPWEGLKAATKKWEYNPTREKKITTPTDLLRWGYPNKFGIFLHYTHMFRFNKLNCLYFRKLLCDLFVPKGQYNYVFNLTVQR</sequence>
<reference evidence="1 2" key="1">
    <citation type="submission" date="2014-04" db="EMBL/GenBank/DDBJ databases">
        <authorList>
            <consortium name="DOE Joint Genome Institute"/>
            <person name="Kuo A."/>
            <person name="Tarkka M."/>
            <person name="Buscot F."/>
            <person name="Kohler A."/>
            <person name="Nagy L.G."/>
            <person name="Floudas D."/>
            <person name="Copeland A."/>
            <person name="Barry K.W."/>
            <person name="Cichocki N."/>
            <person name="Veneault-Fourrey C."/>
            <person name="LaButti K."/>
            <person name="Lindquist E.A."/>
            <person name="Lipzen A."/>
            <person name="Lundell T."/>
            <person name="Morin E."/>
            <person name="Murat C."/>
            <person name="Sun H."/>
            <person name="Tunlid A."/>
            <person name="Henrissat B."/>
            <person name="Grigoriev I.V."/>
            <person name="Hibbett D.S."/>
            <person name="Martin F."/>
            <person name="Nordberg H.P."/>
            <person name="Cantor M.N."/>
            <person name="Hua S.X."/>
        </authorList>
    </citation>
    <scope>NUCLEOTIDE SEQUENCE [LARGE SCALE GENOMIC DNA]</scope>
    <source>
        <strain evidence="1 2">F 1598</strain>
    </source>
</reference>
<protein>
    <submittedName>
        <fullName evidence="1">Uncharacterized protein</fullName>
    </submittedName>
</protein>
<dbReference type="AlphaFoldDB" id="A0A0C3BXJ3"/>
<accession>A0A0C3BXJ3</accession>
<dbReference type="HOGENOM" id="CLU_1732166_0_0_1"/>
<gene>
    <name evidence="1" type="ORF">PILCRDRAFT_1437</name>
</gene>
<dbReference type="Gene3D" id="1.10.510.10">
    <property type="entry name" value="Transferase(Phosphotransferase) domain 1"/>
    <property type="match status" value="1"/>
</dbReference>
<proteinExistence type="predicted"/>
<evidence type="ECO:0000313" key="1">
    <source>
        <dbReference type="EMBL" id="KIM91268.1"/>
    </source>
</evidence>
<dbReference type="STRING" id="765440.A0A0C3BXJ3"/>
<dbReference type="InParanoid" id="A0A0C3BXJ3"/>
<dbReference type="Proteomes" id="UP000054166">
    <property type="component" value="Unassembled WGS sequence"/>
</dbReference>
<organism evidence="1 2">
    <name type="scientific">Piloderma croceum (strain F 1598)</name>
    <dbReference type="NCBI Taxonomy" id="765440"/>
    <lineage>
        <taxon>Eukaryota</taxon>
        <taxon>Fungi</taxon>
        <taxon>Dikarya</taxon>
        <taxon>Basidiomycota</taxon>
        <taxon>Agaricomycotina</taxon>
        <taxon>Agaricomycetes</taxon>
        <taxon>Agaricomycetidae</taxon>
        <taxon>Atheliales</taxon>
        <taxon>Atheliaceae</taxon>
        <taxon>Piloderma</taxon>
    </lineage>
</organism>
<dbReference type="EMBL" id="KN832972">
    <property type="protein sequence ID" value="KIM91268.1"/>
    <property type="molecule type" value="Genomic_DNA"/>
</dbReference>
<reference evidence="2" key="2">
    <citation type="submission" date="2015-01" db="EMBL/GenBank/DDBJ databases">
        <title>Evolutionary Origins and Diversification of the Mycorrhizal Mutualists.</title>
        <authorList>
            <consortium name="DOE Joint Genome Institute"/>
            <consortium name="Mycorrhizal Genomics Consortium"/>
            <person name="Kohler A."/>
            <person name="Kuo A."/>
            <person name="Nagy L.G."/>
            <person name="Floudas D."/>
            <person name="Copeland A."/>
            <person name="Barry K.W."/>
            <person name="Cichocki N."/>
            <person name="Veneault-Fourrey C."/>
            <person name="LaButti K."/>
            <person name="Lindquist E.A."/>
            <person name="Lipzen A."/>
            <person name="Lundell T."/>
            <person name="Morin E."/>
            <person name="Murat C."/>
            <person name="Riley R."/>
            <person name="Ohm R."/>
            <person name="Sun H."/>
            <person name="Tunlid A."/>
            <person name="Henrissat B."/>
            <person name="Grigoriev I.V."/>
            <person name="Hibbett D.S."/>
            <person name="Martin F."/>
        </authorList>
    </citation>
    <scope>NUCLEOTIDE SEQUENCE [LARGE SCALE GENOMIC DNA]</scope>
    <source>
        <strain evidence="2">F 1598</strain>
    </source>
</reference>
<keyword evidence="2" id="KW-1185">Reference proteome</keyword>